<evidence type="ECO:0000313" key="14">
    <source>
        <dbReference type="EMBL" id="CUU42876.1"/>
    </source>
</evidence>
<evidence type="ECO:0000256" key="9">
    <source>
        <dbReference type="ARBA" id="ARBA00023004"/>
    </source>
</evidence>
<dbReference type="PROSITE" id="PS50893">
    <property type="entry name" value="ABC_TRANSPORTER_2"/>
    <property type="match status" value="1"/>
</dbReference>
<dbReference type="InterPro" id="IPR027417">
    <property type="entry name" value="P-loop_NTPase"/>
</dbReference>
<dbReference type="Gene3D" id="3.40.50.300">
    <property type="entry name" value="P-loop containing nucleotide triphosphate hydrolases"/>
    <property type="match status" value="1"/>
</dbReference>
<dbReference type="CDD" id="cd03259">
    <property type="entry name" value="ABC_Carb_Solutes_like"/>
    <property type="match status" value="1"/>
</dbReference>
<keyword evidence="5" id="KW-0997">Cell inner membrane</keyword>
<evidence type="ECO:0000256" key="11">
    <source>
        <dbReference type="ARBA" id="ARBA00023136"/>
    </source>
</evidence>
<proteinExistence type="inferred from homology"/>
<keyword evidence="3" id="KW-1003">Cell membrane</keyword>
<keyword evidence="14" id="KW-0378">Hydrolase</keyword>
<dbReference type="KEGG" id="bvr:BVIR_2445"/>
<reference evidence="14" key="2">
    <citation type="submission" date="2015-11" db="EMBL/GenBank/DDBJ databases">
        <authorList>
            <person name="Zhang Y."/>
            <person name="Guo Z."/>
        </authorList>
    </citation>
    <scope>NUCLEOTIDE SEQUENCE</scope>
    <source>
        <strain evidence="14">1</strain>
    </source>
</reference>
<keyword evidence="7 14" id="KW-0067">ATP-binding</keyword>
<dbReference type="InterPro" id="IPR003439">
    <property type="entry name" value="ABC_transporter-like_ATP-bd"/>
</dbReference>
<evidence type="ECO:0000256" key="8">
    <source>
        <dbReference type="ARBA" id="ARBA00022967"/>
    </source>
</evidence>
<dbReference type="PANTHER" id="PTHR42781">
    <property type="entry name" value="SPERMIDINE/PUTRESCINE IMPORT ATP-BINDING PROTEIN POTA"/>
    <property type="match status" value="1"/>
</dbReference>
<dbReference type="EMBL" id="AP014854">
    <property type="protein sequence ID" value="BAR99856.1"/>
    <property type="molecule type" value="Genomic_DNA"/>
</dbReference>
<dbReference type="SUPFAM" id="SSF50331">
    <property type="entry name" value="MOP-like"/>
    <property type="match status" value="1"/>
</dbReference>
<gene>
    <name evidence="14" type="primary">fbpC2</name>
    <name evidence="13" type="ORF">BV133_2263</name>
    <name evidence="14" type="ORF">BVIRIDIS_18910</name>
</gene>
<dbReference type="SMART" id="SM00382">
    <property type="entry name" value="AAA"/>
    <property type="match status" value="1"/>
</dbReference>
<dbReference type="InterPro" id="IPR003593">
    <property type="entry name" value="AAA+_ATPase"/>
</dbReference>
<evidence type="ECO:0000256" key="1">
    <source>
        <dbReference type="ARBA" id="ARBA00005417"/>
    </source>
</evidence>
<evidence type="ECO:0000256" key="5">
    <source>
        <dbReference type="ARBA" id="ARBA00022519"/>
    </source>
</evidence>
<keyword evidence="9" id="KW-0408">Iron</keyword>
<dbReference type="RefSeq" id="WP_055037853.1">
    <property type="nucleotide sequence ID" value="NZ_AP014854.2"/>
</dbReference>
<feature type="domain" description="ABC transporter" evidence="12">
    <location>
        <begin position="7"/>
        <end position="239"/>
    </location>
</feature>
<dbReference type="AlphaFoldDB" id="A0A0H5BHH0"/>
<evidence type="ECO:0000256" key="10">
    <source>
        <dbReference type="ARBA" id="ARBA00023065"/>
    </source>
</evidence>
<dbReference type="InterPro" id="IPR050093">
    <property type="entry name" value="ABC_SmlMolc_Importer"/>
</dbReference>
<organism evidence="14 15">
    <name type="scientific">Blastochloris viridis</name>
    <name type="common">Rhodopseudomonas viridis</name>
    <dbReference type="NCBI Taxonomy" id="1079"/>
    <lineage>
        <taxon>Bacteria</taxon>
        <taxon>Pseudomonadati</taxon>
        <taxon>Pseudomonadota</taxon>
        <taxon>Alphaproteobacteria</taxon>
        <taxon>Hyphomicrobiales</taxon>
        <taxon>Blastochloridaceae</taxon>
        <taxon>Blastochloris</taxon>
    </lineage>
</organism>
<dbReference type="PROSITE" id="PS00211">
    <property type="entry name" value="ABC_TRANSPORTER_1"/>
    <property type="match status" value="1"/>
</dbReference>
<evidence type="ECO:0000313" key="15">
    <source>
        <dbReference type="Proteomes" id="UP000065734"/>
    </source>
</evidence>
<sequence length="346" mass="36569">MSAGFALSLEHVRHSYGDKVAVADVSLAVRAGEIVALLGPSGCGKSTLLRLAAGLERPDAGKVAVGGRIVAGEGAFVPPERRGLSLVFQDYALFPHLDIAANVAFGLKGRPRGEIGAIVADLLGRIGLADRARAYPHMLSGGEQQRVALARALAPNPAVLLMDEPFSNLDQRLREGMRTETVRLLRERGAAAVLVTHDPDDALAAADRMALMRAGRLVQVGTPEEVFRAPADRFAARLFGEVAEVPAVIAGGRAWSALGAFPTPRLADGPGIVCVRRDAVTLADGPEAIGARVLATRFLGERRQLRLQVDGLETPIEVAIDRRLNAEPGGRVSITVDRADAFVFPA</sequence>
<dbReference type="InterPro" id="IPR008995">
    <property type="entry name" value="Mo/tungstate-bd_C_term_dom"/>
</dbReference>
<dbReference type="PANTHER" id="PTHR42781:SF5">
    <property type="entry name" value="PUTRESCINE TRANSPORT ATP-BINDING PROTEIN POTG"/>
    <property type="match status" value="1"/>
</dbReference>
<keyword evidence="2" id="KW-0813">Transport</keyword>
<dbReference type="GO" id="GO:0005524">
    <property type="term" value="F:ATP binding"/>
    <property type="evidence" value="ECO:0007669"/>
    <property type="project" value="UniProtKB-KW"/>
</dbReference>
<keyword evidence="8" id="KW-1278">Translocase</keyword>
<keyword evidence="15" id="KW-1185">Reference proteome</keyword>
<evidence type="ECO:0000313" key="13">
    <source>
        <dbReference type="EMBL" id="BAR99856.1"/>
    </source>
</evidence>
<evidence type="ECO:0000256" key="6">
    <source>
        <dbReference type="ARBA" id="ARBA00022741"/>
    </source>
</evidence>
<dbReference type="EC" id="3.6.3.30" evidence="14"/>
<evidence type="ECO:0000256" key="3">
    <source>
        <dbReference type="ARBA" id="ARBA00022475"/>
    </source>
</evidence>
<reference evidence="13" key="1">
    <citation type="journal article" date="2015" name="Genome Announc.">
        <title>Complete Genome Sequence of the Bacteriochlorophyll b-Producing Photosynthetic Bacterium Blastochloris viridis.</title>
        <authorList>
            <person name="Tsukatani Y."/>
            <person name="Hirose Y."/>
            <person name="Harada J."/>
            <person name="Misawa N."/>
            <person name="Mori K."/>
            <person name="Inoue K."/>
            <person name="Tamiaki H."/>
        </authorList>
    </citation>
    <scope>NUCLEOTIDE SEQUENCE [LARGE SCALE GENOMIC DNA]</scope>
    <source>
        <strain evidence="13">DSM 133</strain>
    </source>
</reference>
<dbReference type="FunFam" id="3.40.50.300:FF:000425">
    <property type="entry name" value="Probable ABC transporter, ATP-binding subunit"/>
    <property type="match status" value="1"/>
</dbReference>
<comment type="similarity">
    <text evidence="1">Belongs to the ABC transporter superfamily.</text>
</comment>
<protein>
    <submittedName>
        <fullName evidence="14">Fe(3+) ions import ATP-binding protein FbpC 2</fullName>
        <ecNumber evidence="14">3.6.3.30</ecNumber>
    </submittedName>
    <submittedName>
        <fullName evidence="13">Ferric iron ABC transporter</fullName>
    </submittedName>
</protein>
<evidence type="ECO:0000256" key="2">
    <source>
        <dbReference type="ARBA" id="ARBA00022448"/>
    </source>
</evidence>
<dbReference type="SUPFAM" id="SSF52540">
    <property type="entry name" value="P-loop containing nucleoside triphosphate hydrolases"/>
    <property type="match status" value="1"/>
</dbReference>
<dbReference type="Pfam" id="PF00005">
    <property type="entry name" value="ABC_tran"/>
    <property type="match status" value="1"/>
</dbReference>
<keyword evidence="6" id="KW-0547">Nucleotide-binding</keyword>
<reference evidence="15" key="3">
    <citation type="journal article" date="2016" name="Genome Announc.">
        <title>Revised genome sequence of the purple photosynthetic bacterium Blastochloris viridis.</title>
        <authorList>
            <person name="Liu L.N."/>
            <person name="Faulkner M."/>
            <person name="Liu X."/>
            <person name="Huang F."/>
            <person name="Darby A.C."/>
            <person name="Hall N."/>
        </authorList>
    </citation>
    <scope>NUCLEOTIDE SEQUENCE [LARGE SCALE GENOMIC DNA]</scope>
    <source>
        <strain evidence="15">ATCC 19567 / DSM 133 / F</strain>
    </source>
</reference>
<dbReference type="InterPro" id="IPR015853">
    <property type="entry name" value="ABC_transpr_FbpC"/>
</dbReference>
<evidence type="ECO:0000256" key="4">
    <source>
        <dbReference type="ARBA" id="ARBA00022496"/>
    </source>
</evidence>
<keyword evidence="11" id="KW-0472">Membrane</keyword>
<dbReference type="InterPro" id="IPR017871">
    <property type="entry name" value="ABC_transporter-like_CS"/>
</dbReference>
<dbReference type="EMBL" id="LN907867">
    <property type="protein sequence ID" value="CUU42876.1"/>
    <property type="molecule type" value="Genomic_DNA"/>
</dbReference>
<dbReference type="STRING" id="1079.BVIR_2445"/>
<dbReference type="GO" id="GO:0015408">
    <property type="term" value="F:ABC-type ferric iron transporter activity"/>
    <property type="evidence" value="ECO:0007669"/>
    <property type="project" value="InterPro"/>
</dbReference>
<dbReference type="GO" id="GO:0016020">
    <property type="term" value="C:membrane"/>
    <property type="evidence" value="ECO:0007669"/>
    <property type="project" value="InterPro"/>
</dbReference>
<dbReference type="GO" id="GO:0015697">
    <property type="term" value="P:quaternary ammonium group transport"/>
    <property type="evidence" value="ECO:0007669"/>
    <property type="project" value="UniProtKB-ARBA"/>
</dbReference>
<dbReference type="Proteomes" id="UP000065734">
    <property type="component" value="Chromosome I"/>
</dbReference>
<dbReference type="GO" id="GO:0016887">
    <property type="term" value="F:ATP hydrolysis activity"/>
    <property type="evidence" value="ECO:0007669"/>
    <property type="project" value="InterPro"/>
</dbReference>
<name>A0A0H5BHH0_BLAVI</name>
<keyword evidence="4" id="KW-0410">Iron transport</keyword>
<evidence type="ECO:0000256" key="7">
    <source>
        <dbReference type="ARBA" id="ARBA00022840"/>
    </source>
</evidence>
<evidence type="ECO:0000259" key="12">
    <source>
        <dbReference type="PROSITE" id="PS50893"/>
    </source>
</evidence>
<accession>A0A0H5BHH0</accession>
<dbReference type="OrthoDB" id="9802264at2"/>
<keyword evidence="10" id="KW-0406">Ion transport</keyword>